<dbReference type="Proteomes" id="UP000245412">
    <property type="component" value="Unassembled WGS sequence"/>
</dbReference>
<dbReference type="InterPro" id="IPR050490">
    <property type="entry name" value="Bact_solute-bd_prot1"/>
</dbReference>
<keyword evidence="8" id="KW-1185">Reference proteome</keyword>
<keyword evidence="1" id="KW-1003">Cell membrane</keyword>
<evidence type="ECO:0000313" key="8">
    <source>
        <dbReference type="Proteomes" id="UP000245412"/>
    </source>
</evidence>
<evidence type="ECO:0000256" key="6">
    <source>
        <dbReference type="SAM" id="SignalP"/>
    </source>
</evidence>
<evidence type="ECO:0000256" key="1">
    <source>
        <dbReference type="ARBA" id="ARBA00022475"/>
    </source>
</evidence>
<dbReference type="PROSITE" id="PS51257">
    <property type="entry name" value="PROKAR_LIPOPROTEIN"/>
    <property type="match status" value="1"/>
</dbReference>
<dbReference type="AlphaFoldDB" id="A0AB73T0H4"/>
<evidence type="ECO:0000313" key="7">
    <source>
        <dbReference type="EMBL" id="PWJ73315.1"/>
    </source>
</evidence>
<evidence type="ECO:0000256" key="5">
    <source>
        <dbReference type="ARBA" id="ARBA00023288"/>
    </source>
</evidence>
<dbReference type="RefSeq" id="WP_109747854.1">
    <property type="nucleotide sequence ID" value="NZ_JANKBI010000022.1"/>
</dbReference>
<feature type="chain" id="PRO_5044506613" evidence="6">
    <location>
        <begin position="21"/>
        <end position="454"/>
    </location>
</feature>
<keyword evidence="2 6" id="KW-0732">Signal</keyword>
<dbReference type="Gene3D" id="3.40.190.10">
    <property type="entry name" value="Periplasmic binding protein-like II"/>
    <property type="match status" value="2"/>
</dbReference>
<dbReference type="SUPFAM" id="SSF53850">
    <property type="entry name" value="Periplasmic binding protein-like II"/>
    <property type="match status" value="1"/>
</dbReference>
<dbReference type="PANTHER" id="PTHR43649">
    <property type="entry name" value="ARABINOSE-BINDING PROTEIN-RELATED"/>
    <property type="match status" value="1"/>
</dbReference>
<feature type="signal peptide" evidence="6">
    <location>
        <begin position="1"/>
        <end position="20"/>
    </location>
</feature>
<dbReference type="PANTHER" id="PTHR43649:SF33">
    <property type="entry name" value="POLYGALACTURONAN_RHAMNOGALACTURONAN-BINDING PROTEIN YTCQ"/>
    <property type="match status" value="1"/>
</dbReference>
<gene>
    <name evidence="7" type="ORF">C7383_113101</name>
</gene>
<accession>A0AB73T0H4</accession>
<sequence length="454" mass="49735">MKKKMLSVIMAGAMAVSMLAGCSAGSGIQDGDKKIQDEEEQARIVETKQERTKQGEAKRTLKIFSHYGEEEKPAIDYAVSKVKEKYPNLEFEIEAHPQDDGQTLKTRAATGDLPDIMHVNAGDVAALSTSGSLLVLDEYVKSTGYEDILLDSAKDTPYYTDGKAYIFPDGGAQALLLYYNKRVFEENGIKIPENYEELKEASEKLIEKDIIPCSIFAKEGFVIGGFFDMFAMKYNTGGLKALSEGKAHASDEGYTKAITKMIDLVDLGFFEAGATSTDYETAQSLFTTGQAAMFINGDWDISSLTEKLGDDLGYFESYPMADAGKENEQNPYAFAGGFSYEGVAVSATTEDPDLVADVAAIFAEESIIGGYIYQAKIPKIISIDPDIKPEIEIPELSIKEGEEISKMTFDTTWTHALPNVEFSTPFVETLQEMLTGMDAQEVIDTIDDLVDSAN</sequence>
<organism evidence="7 8">
    <name type="scientific">Murimonas intestini</name>
    <dbReference type="NCBI Taxonomy" id="1337051"/>
    <lineage>
        <taxon>Bacteria</taxon>
        <taxon>Bacillati</taxon>
        <taxon>Bacillota</taxon>
        <taxon>Clostridia</taxon>
        <taxon>Lachnospirales</taxon>
        <taxon>Lachnospiraceae</taxon>
        <taxon>Murimonas</taxon>
    </lineage>
</organism>
<evidence type="ECO:0000256" key="4">
    <source>
        <dbReference type="ARBA" id="ARBA00023139"/>
    </source>
</evidence>
<proteinExistence type="predicted"/>
<dbReference type="EMBL" id="QGGY01000013">
    <property type="protein sequence ID" value="PWJ73315.1"/>
    <property type="molecule type" value="Genomic_DNA"/>
</dbReference>
<dbReference type="InterPro" id="IPR006059">
    <property type="entry name" value="SBP"/>
</dbReference>
<evidence type="ECO:0000256" key="3">
    <source>
        <dbReference type="ARBA" id="ARBA00023136"/>
    </source>
</evidence>
<name>A0AB73T0H4_9FIRM</name>
<evidence type="ECO:0000256" key="2">
    <source>
        <dbReference type="ARBA" id="ARBA00022729"/>
    </source>
</evidence>
<reference evidence="7 8" key="1">
    <citation type="submission" date="2018-05" db="EMBL/GenBank/DDBJ databases">
        <authorList>
            <person name="Goeker M."/>
            <person name="Huntemann M."/>
            <person name="Clum A."/>
            <person name="Pillay M."/>
            <person name="Palaniappan K."/>
            <person name="Varghese N."/>
            <person name="Mikhailova N."/>
            <person name="Stamatis D."/>
            <person name="Reddy T."/>
            <person name="Daum C."/>
            <person name="Shapiro N."/>
            <person name="Ivanova N."/>
            <person name="Kyrpides N."/>
            <person name="Woyke T."/>
        </authorList>
    </citation>
    <scope>NUCLEOTIDE SEQUENCE [LARGE SCALE GENOMIC DNA]</scope>
    <source>
        <strain evidence="7 8">DSM 26524</strain>
    </source>
</reference>
<comment type="caution">
    <text evidence="7">The sequence shown here is derived from an EMBL/GenBank/DDBJ whole genome shotgun (WGS) entry which is preliminary data.</text>
</comment>
<keyword evidence="4" id="KW-0564">Palmitate</keyword>
<dbReference type="Pfam" id="PF01547">
    <property type="entry name" value="SBP_bac_1"/>
    <property type="match status" value="1"/>
</dbReference>
<keyword evidence="5" id="KW-0449">Lipoprotein</keyword>
<protein>
    <submittedName>
        <fullName evidence="7">Raffinose/stachyose/melibiose transport system substrate-binding protein</fullName>
    </submittedName>
</protein>
<keyword evidence="3" id="KW-0472">Membrane</keyword>